<gene>
    <name evidence="1" type="ORF">A2Y57_03560</name>
</gene>
<dbReference type="InterPro" id="IPR036069">
    <property type="entry name" value="DUF34/NIF3_sf"/>
</dbReference>
<dbReference type="SUPFAM" id="SSF102705">
    <property type="entry name" value="NIF3 (NGG1p interacting factor 3)-like"/>
    <property type="match status" value="1"/>
</dbReference>
<accession>A0A1G1W814</accession>
<dbReference type="AlphaFoldDB" id="A0A1G1W814"/>
<proteinExistence type="predicted"/>
<evidence type="ECO:0000313" key="1">
    <source>
        <dbReference type="EMBL" id="OGY23823.1"/>
    </source>
</evidence>
<evidence type="ECO:0000313" key="2">
    <source>
        <dbReference type="Proteomes" id="UP000177103"/>
    </source>
</evidence>
<organism evidence="1 2">
    <name type="scientific">Candidatus Woykebacteria bacterium RBG_13_40_7b</name>
    <dbReference type="NCBI Taxonomy" id="1802594"/>
    <lineage>
        <taxon>Bacteria</taxon>
        <taxon>Candidatus Woykeibacteriota</taxon>
    </lineage>
</organism>
<name>A0A1G1W814_9BACT</name>
<dbReference type="EMBL" id="MHCQ01000038">
    <property type="protein sequence ID" value="OGY23823.1"/>
    <property type="molecule type" value="Genomic_DNA"/>
</dbReference>
<comment type="caution">
    <text evidence="1">The sequence shown here is derived from an EMBL/GenBank/DDBJ whole genome shotgun (WGS) entry which is preliminary data.</text>
</comment>
<sequence length="320" mass="35454">MTIEEIYQLAIKLAIKADPRGEEGVKKYLSRAKKEYEELPSKKKEEFDLENLKNPYSDSRILYGDPSTPIDSILAGIDIGVGEVLLADRLKEKGEGIDLILGHHPHGAALAALHEVMELQIDVAEQYGVPVNVAESLLRDRMGEVSRRFSPVNHFQSVDAARILGLPFLVTHTVTDNLVYDFMKKTIEEKKPETVGEVVEMLKEIPEYKEAVKFKAGPIILVGNEKSRAGRVVPTEFTGGTEGSKELYEKLSSAGVGTILGMHLSEEHRKEAEKHHINVVIGGHIVSDSVGMNLFLDELQRKGIKVIPCSGLIRVSRVKN</sequence>
<reference evidence="1 2" key="1">
    <citation type="journal article" date="2016" name="Nat. Commun.">
        <title>Thousands of microbial genomes shed light on interconnected biogeochemical processes in an aquifer system.</title>
        <authorList>
            <person name="Anantharaman K."/>
            <person name="Brown C.T."/>
            <person name="Hug L.A."/>
            <person name="Sharon I."/>
            <person name="Castelle C.J."/>
            <person name="Probst A.J."/>
            <person name="Thomas B.C."/>
            <person name="Singh A."/>
            <person name="Wilkins M.J."/>
            <person name="Karaoz U."/>
            <person name="Brodie E.L."/>
            <person name="Williams K.H."/>
            <person name="Hubbard S.S."/>
            <person name="Banfield J.F."/>
        </authorList>
    </citation>
    <scope>NUCLEOTIDE SEQUENCE [LARGE SCALE GENOMIC DNA]</scope>
</reference>
<protein>
    <submittedName>
        <fullName evidence="1">NGG1p interacting factor NIF3</fullName>
    </submittedName>
</protein>
<dbReference type="Proteomes" id="UP000177103">
    <property type="component" value="Unassembled WGS sequence"/>
</dbReference>